<dbReference type="Proteomes" id="UP000051530">
    <property type="component" value="Unassembled WGS sequence"/>
</dbReference>
<name>A0A0R0LZU1_9MICR</name>
<feature type="transmembrane region" description="Helical" evidence="1">
    <location>
        <begin position="54"/>
        <end position="77"/>
    </location>
</feature>
<dbReference type="EMBL" id="LGUB01000051">
    <property type="protein sequence ID" value="KRH94616.1"/>
    <property type="molecule type" value="Genomic_DNA"/>
</dbReference>
<proteinExistence type="predicted"/>
<dbReference type="AlphaFoldDB" id="A0A0R0LZU1"/>
<keyword evidence="1" id="KW-0812">Transmembrane</keyword>
<organism evidence="2 3">
    <name type="scientific">Pseudoloma neurophilia</name>
    <dbReference type="NCBI Taxonomy" id="146866"/>
    <lineage>
        <taxon>Eukaryota</taxon>
        <taxon>Fungi</taxon>
        <taxon>Fungi incertae sedis</taxon>
        <taxon>Microsporidia</taxon>
        <taxon>Pseudoloma</taxon>
    </lineage>
</organism>
<accession>A0A0R0LZU1</accession>
<evidence type="ECO:0000256" key="1">
    <source>
        <dbReference type="SAM" id="Phobius"/>
    </source>
</evidence>
<dbReference type="VEuPathDB" id="MicrosporidiaDB:M153_19700012050"/>
<sequence>MEKKQEDRDVNAELKKLTDLSTKTVKNICYCFLVVLDGVPSPIGNSMNTWCLTMIMNIFFSISSLSILQYFSWLLIIQIL</sequence>
<reference evidence="2 3" key="1">
    <citation type="submission" date="2015-07" db="EMBL/GenBank/DDBJ databases">
        <title>The genome of Pseudoloma neurophilia, a relevant intracellular parasite of the zebrafish.</title>
        <authorList>
            <person name="Ndikumana S."/>
            <person name="Pelin A."/>
            <person name="Sanders J."/>
            <person name="Corradi N."/>
        </authorList>
    </citation>
    <scope>NUCLEOTIDE SEQUENCE [LARGE SCALE GENOMIC DNA]</scope>
    <source>
        <strain evidence="2 3">MK1</strain>
    </source>
</reference>
<evidence type="ECO:0000313" key="3">
    <source>
        <dbReference type="Proteomes" id="UP000051530"/>
    </source>
</evidence>
<keyword evidence="3" id="KW-1185">Reference proteome</keyword>
<keyword evidence="1" id="KW-1133">Transmembrane helix</keyword>
<keyword evidence="1" id="KW-0472">Membrane</keyword>
<evidence type="ECO:0000313" key="2">
    <source>
        <dbReference type="EMBL" id="KRH94616.1"/>
    </source>
</evidence>
<comment type="caution">
    <text evidence="2">The sequence shown here is derived from an EMBL/GenBank/DDBJ whole genome shotgun (WGS) entry which is preliminary data.</text>
</comment>
<gene>
    <name evidence="2" type="ORF">M153_19700012050</name>
</gene>
<protein>
    <submittedName>
        <fullName evidence="2">Uncharacterized protein</fullName>
    </submittedName>
</protein>